<feature type="transmembrane region" description="Helical" evidence="1">
    <location>
        <begin position="29"/>
        <end position="48"/>
    </location>
</feature>
<keyword evidence="1" id="KW-1133">Transmembrane helix</keyword>
<dbReference type="EMBL" id="AHEJ01000021">
    <property type="protein sequence ID" value="EOP72131.1"/>
    <property type="molecule type" value="Genomic_DNA"/>
</dbReference>
<proteinExistence type="predicted"/>
<sequence length="55" mass="5839">GAIKDQLEHAASIFGAKLPKKEIQLIQSFPGACSILLGAIMYVAFTIYQNGGMLA</sequence>
<evidence type="ECO:0000313" key="2">
    <source>
        <dbReference type="EMBL" id="EOP72131.1"/>
    </source>
</evidence>
<reference evidence="2 3" key="1">
    <citation type="submission" date="2012-12" db="EMBL/GenBank/DDBJ databases">
        <title>The Genome Sequence of Bacillus cereus ISP2954.</title>
        <authorList>
            <consortium name="The Broad Institute Genome Sequencing Platform"/>
            <consortium name="The Broad Institute Genome Sequencing Center for Infectious Disease"/>
            <person name="Feldgarden M."/>
            <person name="Van der Auwera G.A."/>
            <person name="Mahillon J."/>
            <person name="Duprez V."/>
            <person name="Timmery S."/>
            <person name="Mattelet C."/>
            <person name="Dierick K."/>
            <person name="Sun M."/>
            <person name="Yu Z."/>
            <person name="Zhu L."/>
            <person name="Hu X."/>
            <person name="Shank E.B."/>
            <person name="Swiecicka I."/>
            <person name="Hansen B.M."/>
            <person name="Andrup L."/>
            <person name="Walker B."/>
            <person name="Young S.K."/>
            <person name="Zeng Q."/>
            <person name="Gargeya S."/>
            <person name="Fitzgerald M."/>
            <person name="Haas B."/>
            <person name="Abouelleil A."/>
            <person name="Alvarado L."/>
            <person name="Arachchi H.M."/>
            <person name="Berlin A.M."/>
            <person name="Chapman S.B."/>
            <person name="Dewar J."/>
            <person name="Goldberg J."/>
            <person name="Griggs A."/>
            <person name="Gujja S."/>
            <person name="Hansen M."/>
            <person name="Howarth C."/>
            <person name="Imamovic A."/>
            <person name="Larimer J."/>
            <person name="McCowan C."/>
            <person name="Murphy C."/>
            <person name="Neiman D."/>
            <person name="Pearson M."/>
            <person name="Priest M."/>
            <person name="Roberts A."/>
            <person name="Saif S."/>
            <person name="Shea T."/>
            <person name="Sisk P."/>
            <person name="Sykes S."/>
            <person name="Wortman J."/>
            <person name="Nusbaum C."/>
            <person name="Birren B."/>
        </authorList>
    </citation>
    <scope>NUCLEOTIDE SEQUENCE [LARGE SCALE GENOMIC DNA]</scope>
    <source>
        <strain evidence="2 3">ISP2954</strain>
    </source>
</reference>
<gene>
    <name evidence="2" type="ORF">IGU_06695</name>
</gene>
<keyword evidence="1" id="KW-0472">Membrane</keyword>
<dbReference type="Proteomes" id="UP000013989">
    <property type="component" value="Unassembled WGS sequence"/>
</dbReference>
<feature type="non-terminal residue" evidence="2">
    <location>
        <position position="1"/>
    </location>
</feature>
<evidence type="ECO:0000313" key="3">
    <source>
        <dbReference type="Proteomes" id="UP000013989"/>
    </source>
</evidence>
<organism evidence="2 3">
    <name type="scientific">Bacillus cereus ISP2954</name>
    <dbReference type="NCBI Taxonomy" id="1053215"/>
    <lineage>
        <taxon>Bacteria</taxon>
        <taxon>Bacillati</taxon>
        <taxon>Bacillota</taxon>
        <taxon>Bacilli</taxon>
        <taxon>Bacillales</taxon>
        <taxon>Bacillaceae</taxon>
        <taxon>Bacillus</taxon>
        <taxon>Bacillus cereus group</taxon>
    </lineage>
</organism>
<dbReference type="AlphaFoldDB" id="A0A9W5QL13"/>
<evidence type="ECO:0000256" key="1">
    <source>
        <dbReference type="SAM" id="Phobius"/>
    </source>
</evidence>
<keyword evidence="1" id="KW-0812">Transmembrane</keyword>
<protein>
    <submittedName>
        <fullName evidence="2">Uncharacterized protein</fullName>
    </submittedName>
</protein>
<accession>A0A9W5QL13</accession>
<comment type="caution">
    <text evidence="2">The sequence shown here is derived from an EMBL/GenBank/DDBJ whole genome shotgun (WGS) entry which is preliminary data.</text>
</comment>
<name>A0A9W5QL13_BACCE</name>